<dbReference type="EMBL" id="BK032557">
    <property type="protein sequence ID" value="DAF47717.1"/>
    <property type="molecule type" value="Genomic_DNA"/>
</dbReference>
<accession>A0A8S5S9Q7</accession>
<evidence type="ECO:0000313" key="1">
    <source>
        <dbReference type="EMBL" id="DAF47717.1"/>
    </source>
</evidence>
<protein>
    <submittedName>
        <fullName evidence="1">Uncharacterized protein</fullName>
    </submittedName>
</protein>
<reference evidence="1" key="1">
    <citation type="journal article" date="2021" name="Proc. Natl. Acad. Sci. U.S.A.">
        <title>A Catalog of Tens of Thousands of Viruses from Human Metagenomes Reveals Hidden Associations with Chronic Diseases.</title>
        <authorList>
            <person name="Tisza M.J."/>
            <person name="Buck C.B."/>
        </authorList>
    </citation>
    <scope>NUCLEOTIDE SEQUENCE</scope>
    <source>
        <strain evidence="1">CtByu2</strain>
    </source>
</reference>
<proteinExistence type="predicted"/>
<sequence length="82" mass="9922">MITILLTTLLFQVGTNLILWYKFIRTKKQKECAYYIDYRKGNTILRVFKPFYEGKVISEIPLHKILDRGTLNQYYLWVLIEM</sequence>
<name>A0A8S5S9Q7_9CAUD</name>
<organism evidence="1">
    <name type="scientific">Myoviridae sp. ctByu2</name>
    <dbReference type="NCBI Taxonomy" id="2827668"/>
    <lineage>
        <taxon>Viruses</taxon>
        <taxon>Duplodnaviria</taxon>
        <taxon>Heunggongvirae</taxon>
        <taxon>Uroviricota</taxon>
        <taxon>Caudoviricetes</taxon>
    </lineage>
</organism>